<feature type="compositionally biased region" description="Low complexity" evidence="1">
    <location>
        <begin position="226"/>
        <end position="242"/>
    </location>
</feature>
<name>A0A6S6W4K6_9PLEO</name>
<evidence type="ECO:0000256" key="1">
    <source>
        <dbReference type="SAM" id="MobiDB-lite"/>
    </source>
</evidence>
<dbReference type="AlphaFoldDB" id="A0A6S6W4K6"/>
<reference evidence="2" key="1">
    <citation type="submission" date="2021-02" db="EMBL/GenBank/DDBJ databases">
        <authorList>
            <person name="Syme A R."/>
            <person name="Syme A R."/>
            <person name="Moolhuijzen P."/>
        </authorList>
    </citation>
    <scope>NUCLEOTIDE SEQUENCE</scope>
    <source>
        <strain evidence="2">W1-1</strain>
    </source>
</reference>
<gene>
    <name evidence="2" type="ORF">PTTW11_06638</name>
</gene>
<protein>
    <submittedName>
        <fullName evidence="2">Uncharacterized protein</fullName>
    </submittedName>
</protein>
<feature type="region of interest" description="Disordered" evidence="1">
    <location>
        <begin position="216"/>
        <end position="249"/>
    </location>
</feature>
<accession>A0A6S6W4K6</accession>
<feature type="compositionally biased region" description="Low complexity" evidence="1">
    <location>
        <begin position="115"/>
        <end position="125"/>
    </location>
</feature>
<evidence type="ECO:0000313" key="3">
    <source>
        <dbReference type="Proteomes" id="UP000472372"/>
    </source>
</evidence>
<dbReference type="EMBL" id="HG992981">
    <property type="protein sequence ID" value="CAE7179766.1"/>
    <property type="molecule type" value="Genomic_DNA"/>
</dbReference>
<sequence>MLTTSTGSVFLPHVPLYPPPLHIQKKSRKPTFRRRIFRKSSHKRSDDECVFGPLDDIIDEIKSDIWESPPEYGFDLSVLDWARPLEAPLLWTTAPLPVSRTPRDHTLTIRKNRNSRSTTSGSSLGDPMSHTHNSGQHVPANGGPVRSPHTATLETWPTVDAMSYGPEASIFSTATEHVTAQQALENVIHRDGGSVEPPRRRTSRLRRLTSGFPLLRRQGTGDVSVSTNAPGPSSPTATSTLATHDEDAKDPDDAAIEAWVSKKASDGDWFNRFMGLATKYMPCPADHEDGVSTSPPTVPTILRAAIRVFSEVRVLTKEVEEFTVAIDIEGTLHNRKSLPDTTIDIIFLVDNGYYVTHACLEKALDVVKGSFHHLGRGDRLALYTTHCTHHDVTGNRPEQMFPIRPICADTNETIRELACHIAQSGTQLRDPPRPNPSMTDVILCVARSMQGENLKAGRTHLIVLTPAAHAFHGVSKCFPDLYIHQINPAILPYWTDSELQDTVCAHHCCKNVFASNICKYQSTTGRIKSIIKNARSVKPVGELAEMSVDIRTKAGCELIECHGSTEIPQLRLGQLQTIFLRIRVTQSETQSVRLDSTNRIFNSSLEASGLRQELLNSAHVGADKVHLFDVQVLHRNSIHEPQSWNYTERPLVVTRELGGLTPPKDTYMEVYKRLYFYKLTHALKDDIELVAEGTMGTLPDTCEEVNKLVERILKEMECHAAVHEYEKTCRQRLPLCPGPIDIEVTHDWLMDMWNRTKIRRNGIEGLERLA</sequence>
<feature type="region of interest" description="Disordered" evidence="1">
    <location>
        <begin position="102"/>
        <end position="149"/>
    </location>
</feature>
<proteinExistence type="predicted"/>
<evidence type="ECO:0000313" key="2">
    <source>
        <dbReference type="EMBL" id="CAE7179766.1"/>
    </source>
</evidence>
<organism evidence="2 3">
    <name type="scientific">Pyrenophora teres f. teres</name>
    <dbReference type="NCBI Taxonomy" id="97479"/>
    <lineage>
        <taxon>Eukaryota</taxon>
        <taxon>Fungi</taxon>
        <taxon>Dikarya</taxon>
        <taxon>Ascomycota</taxon>
        <taxon>Pezizomycotina</taxon>
        <taxon>Dothideomycetes</taxon>
        <taxon>Pleosporomycetidae</taxon>
        <taxon>Pleosporales</taxon>
        <taxon>Pleosporineae</taxon>
        <taxon>Pleosporaceae</taxon>
        <taxon>Pyrenophora</taxon>
    </lineage>
</organism>
<dbReference type="Proteomes" id="UP000472372">
    <property type="component" value="Chromosome 5"/>
</dbReference>